<comment type="caution">
    <text evidence="1">The sequence shown here is derived from an EMBL/GenBank/DDBJ whole genome shotgun (WGS) entry which is preliminary data.</text>
</comment>
<accession>A0A0C2K467</accession>
<reference evidence="1 2" key="1">
    <citation type="submission" date="2014-11" db="EMBL/GenBank/DDBJ databases">
        <title>Draft Genome Sequence of Vibrio piscirenalis strains CECT 8603T and CECT 8604, two marine Gammaproteobacterium isolated from cultured gilthead sea bream (Sparus aurata).</title>
        <authorList>
            <person name="Arahal D.R."/>
            <person name="Rodrigo-Torres L."/>
            <person name="Lucena T."/>
            <person name="Pujalte M.J."/>
        </authorList>
    </citation>
    <scope>NUCLEOTIDE SEQUENCE [LARGE SCALE GENOMIC DNA]</scope>
    <source>
        <strain evidence="1 2">DCR 1-4-2</strain>
    </source>
</reference>
<organism evidence="1 2">
    <name type="scientific">Vibrio renipiscarius</name>
    <dbReference type="NCBI Taxonomy" id="1461322"/>
    <lineage>
        <taxon>Bacteria</taxon>
        <taxon>Pseudomonadati</taxon>
        <taxon>Pseudomonadota</taxon>
        <taxon>Gammaproteobacteria</taxon>
        <taxon>Vibrionales</taxon>
        <taxon>Vibrionaceae</taxon>
        <taxon>Vibrio</taxon>
    </lineage>
</organism>
<keyword evidence="2" id="KW-1185">Reference proteome</keyword>
<accession>A0A0C2NVY0</accession>
<evidence type="ECO:0000313" key="1">
    <source>
        <dbReference type="EMBL" id="KII76768.1"/>
    </source>
</evidence>
<dbReference type="Pfam" id="PF14247">
    <property type="entry name" value="DUF4344"/>
    <property type="match status" value="1"/>
</dbReference>
<name>A0A0C2K467_9VIBR</name>
<proteinExistence type="predicted"/>
<dbReference type="Proteomes" id="UP000031672">
    <property type="component" value="Unassembled WGS sequence"/>
</dbReference>
<evidence type="ECO:0000313" key="2">
    <source>
        <dbReference type="Proteomes" id="UP000031672"/>
    </source>
</evidence>
<dbReference type="EMBL" id="JTKH01000024">
    <property type="protein sequence ID" value="KII76768.1"/>
    <property type="molecule type" value="Genomic_DNA"/>
</dbReference>
<dbReference type="AlphaFoldDB" id="A0A0C2K467"/>
<dbReference type="InterPro" id="IPR025644">
    <property type="entry name" value="DUF4344"/>
</dbReference>
<gene>
    <name evidence="1" type="ORF">OJ16_16560</name>
</gene>
<protein>
    <submittedName>
        <fullName evidence="1">Uncharacterized protein</fullName>
    </submittedName>
</protein>
<dbReference type="STRING" id="1461322.OJ16_16560"/>
<sequence>MLAGYSSSVISAIDTIEFTLLPAANPTEVQAKKAIEKSEINGLLADLAQQYFPFEHTLTVQYGGNDGPLYDPASHIIHIPYDFYTQSLNAFINNDYQEKFARSAQLGALDTLLHTLLHEAGHAYIEDQNIPILGREEDAADNFAAVIMIDYIEDGANAAISAADMFAFESQLRPDYYDWGEYIGEHSFDMQRYFATLCLVYGSDPKRYASLLDELEKEYLNERKAFCSFQFSSMRENWHQYLMPSSETTHRTR</sequence>